<dbReference type="Proteomes" id="UP001151760">
    <property type="component" value="Unassembled WGS sequence"/>
</dbReference>
<evidence type="ECO:0000313" key="1">
    <source>
        <dbReference type="EMBL" id="GJS67330.1"/>
    </source>
</evidence>
<organism evidence="1 2">
    <name type="scientific">Tanacetum coccineum</name>
    <dbReference type="NCBI Taxonomy" id="301880"/>
    <lineage>
        <taxon>Eukaryota</taxon>
        <taxon>Viridiplantae</taxon>
        <taxon>Streptophyta</taxon>
        <taxon>Embryophyta</taxon>
        <taxon>Tracheophyta</taxon>
        <taxon>Spermatophyta</taxon>
        <taxon>Magnoliopsida</taxon>
        <taxon>eudicotyledons</taxon>
        <taxon>Gunneridae</taxon>
        <taxon>Pentapetalae</taxon>
        <taxon>asterids</taxon>
        <taxon>campanulids</taxon>
        <taxon>Asterales</taxon>
        <taxon>Asteraceae</taxon>
        <taxon>Asteroideae</taxon>
        <taxon>Anthemideae</taxon>
        <taxon>Anthemidinae</taxon>
        <taxon>Tanacetum</taxon>
    </lineage>
</organism>
<proteinExistence type="predicted"/>
<sequence>MIKKSTKGEKIYPPESFYIDFNEDGLAIGPTRGRFASWFSLELKSRISYHLEWDKVTEAMKDQLWLSTKETWNIPNDNAKVTQLRMANDLFRKFKNNLVTNYVNKNRLPFEDYKFLDDCDWEDFVAFQRSKVFLDKSAKAKASANQNKDPARVGRSGYLGKEAQWKEEMAETCTCLKWLARKSSIPVQFSIPESSLRTPRAIVVIKRTRKGYVFDSDNRDKKKTHNSFYLSKRVERAFDNSFKWTMLECNQQVAFWECGYYVMKFVFETLYIKQKTFPHQLHDSTRALRKDELDGWIMNAGSNYHIIGSRQQKFLVLKFFDVKEQQGKFTKKDKWFYKGIRMASMIQGLNIKKDDGILYKRQGSSKLFEGFKQLGSGVENERTRNMGFNESGEYKKTFIGSDVAGSQEVQTQDLIYYHLARDRDQHSTHELFSYREVGNEAAFAVVAVDKIYAHESLTFNNTVACEVISKWKIGLKDDMDAQSDAEIRATKVLQQEVVQTLLEGHSILSLEASLSGDCDVEKNGKWSCIYAVGSQKYQDFSTKFYNSLGSVPNRCSVV</sequence>
<evidence type="ECO:0000313" key="2">
    <source>
        <dbReference type="Proteomes" id="UP001151760"/>
    </source>
</evidence>
<gene>
    <name evidence="1" type="ORF">Tco_0681894</name>
</gene>
<dbReference type="PANTHER" id="PTHR33018">
    <property type="entry name" value="OS10G0338966 PROTEIN-RELATED"/>
    <property type="match status" value="1"/>
</dbReference>
<name>A0ABQ4XR92_9ASTR</name>
<protein>
    <submittedName>
        <fullName evidence="1">Uncharacterized protein</fullName>
    </submittedName>
</protein>
<comment type="caution">
    <text evidence="1">The sequence shown here is derived from an EMBL/GenBank/DDBJ whole genome shotgun (WGS) entry which is preliminary data.</text>
</comment>
<accession>A0ABQ4XR92</accession>
<reference evidence="1" key="1">
    <citation type="journal article" date="2022" name="Int. J. Mol. Sci.">
        <title>Draft Genome of Tanacetum Coccineum: Genomic Comparison of Closely Related Tanacetum-Family Plants.</title>
        <authorList>
            <person name="Yamashiro T."/>
            <person name="Shiraishi A."/>
            <person name="Nakayama K."/>
            <person name="Satake H."/>
        </authorList>
    </citation>
    <scope>NUCLEOTIDE SEQUENCE</scope>
</reference>
<keyword evidence="2" id="KW-1185">Reference proteome</keyword>
<dbReference type="PANTHER" id="PTHR33018:SF35">
    <property type="entry name" value="ULP1 PROTEASE FAMILY CATALYTIC DOMAIN, PAPAIN-LIKE CYSTEINE PEPTIDASE SUPERFAMILY"/>
    <property type="match status" value="1"/>
</dbReference>
<reference evidence="1" key="2">
    <citation type="submission" date="2022-01" db="EMBL/GenBank/DDBJ databases">
        <authorList>
            <person name="Yamashiro T."/>
            <person name="Shiraishi A."/>
            <person name="Satake H."/>
            <person name="Nakayama K."/>
        </authorList>
    </citation>
    <scope>NUCLEOTIDE SEQUENCE</scope>
</reference>
<dbReference type="EMBL" id="BQNB010009709">
    <property type="protein sequence ID" value="GJS67330.1"/>
    <property type="molecule type" value="Genomic_DNA"/>
</dbReference>